<dbReference type="InterPro" id="IPR007315">
    <property type="entry name" value="PIG-V/Gpi18"/>
</dbReference>
<comment type="pathway">
    <text evidence="2 11">Glycolipid biosynthesis; glycosylphosphatidylinositol-anchor biosynthesis.</text>
</comment>
<dbReference type="UniPathway" id="UPA00196"/>
<evidence type="ECO:0000256" key="5">
    <source>
        <dbReference type="ARBA" id="ARBA00022676"/>
    </source>
</evidence>
<dbReference type="Proteomes" id="UP000078597">
    <property type="component" value="Unassembled WGS sequence"/>
</dbReference>
<name>A0A1A8WHX5_PLAMA</name>
<dbReference type="GO" id="GO:0006506">
    <property type="term" value="P:GPI anchor biosynthetic process"/>
    <property type="evidence" value="ECO:0007669"/>
    <property type="project" value="UniProtKB-UniPathway"/>
</dbReference>
<keyword evidence="6 11" id="KW-0808">Transferase</keyword>
<evidence type="ECO:0000256" key="4">
    <source>
        <dbReference type="ARBA" id="ARBA00022502"/>
    </source>
</evidence>
<dbReference type="PANTHER" id="PTHR12468:SF2">
    <property type="entry name" value="GPI MANNOSYLTRANSFERASE 2"/>
    <property type="match status" value="1"/>
</dbReference>
<evidence type="ECO:0000256" key="1">
    <source>
        <dbReference type="ARBA" id="ARBA00004477"/>
    </source>
</evidence>
<keyword evidence="8 11" id="KW-0256">Endoplasmic reticulum</keyword>
<dbReference type="GO" id="GO:0005789">
    <property type="term" value="C:endoplasmic reticulum membrane"/>
    <property type="evidence" value="ECO:0007669"/>
    <property type="project" value="UniProtKB-SubCell"/>
</dbReference>
<keyword evidence="4 11" id="KW-0337">GPI-anchor biosynthesis</keyword>
<evidence type="ECO:0000313" key="13">
    <source>
        <dbReference type="EMBL" id="SBS91731.1"/>
    </source>
</evidence>
<evidence type="ECO:0000256" key="6">
    <source>
        <dbReference type="ARBA" id="ARBA00022679"/>
    </source>
</evidence>
<evidence type="ECO:0000256" key="9">
    <source>
        <dbReference type="ARBA" id="ARBA00022989"/>
    </source>
</evidence>
<dbReference type="GO" id="GO:0031501">
    <property type="term" value="C:mannosyltransferase complex"/>
    <property type="evidence" value="ECO:0007669"/>
    <property type="project" value="TreeGrafter"/>
</dbReference>
<evidence type="ECO:0000313" key="14">
    <source>
        <dbReference type="Proteomes" id="UP000078597"/>
    </source>
</evidence>
<comment type="function">
    <text evidence="11">Mannosyltransferase involved in glycosylphosphatidylinositol-anchor biosynthesis.</text>
</comment>
<proteinExistence type="inferred from homology"/>
<sequence length="212" mass="24924">MLLHGALNKKKTKIPPECRVSTTARVLLIALIAIISRLFCIIYTIIWNKLINNYKFSNNILCYGDKGGGTLWQYIKCFSYWDGEYFLRLSLNETEYLYEQNHAFFPSLPLIIIYTKNLLKRFLLNMNECEMHVLIALFILRAEKMHIMMKKKKKSSKRCNDRSNDSSNDSSSNVDMHCHLQVNKIAFICVMLRTRRSITALVSFYQFYIHLV</sequence>
<dbReference type="AlphaFoldDB" id="A0A1A8WHX5"/>
<feature type="transmembrane region" description="Helical" evidence="11">
    <location>
        <begin position="26"/>
        <end position="46"/>
    </location>
</feature>
<keyword evidence="9 11" id="KW-1133">Transmembrane helix</keyword>
<evidence type="ECO:0000256" key="8">
    <source>
        <dbReference type="ARBA" id="ARBA00022824"/>
    </source>
</evidence>
<organism evidence="13 14">
    <name type="scientific">Plasmodium malariae</name>
    <dbReference type="NCBI Taxonomy" id="5858"/>
    <lineage>
        <taxon>Eukaryota</taxon>
        <taxon>Sar</taxon>
        <taxon>Alveolata</taxon>
        <taxon>Apicomplexa</taxon>
        <taxon>Aconoidasida</taxon>
        <taxon>Haemosporida</taxon>
        <taxon>Plasmodiidae</taxon>
        <taxon>Plasmodium</taxon>
        <taxon>Plasmodium (Plasmodium)</taxon>
    </lineage>
</organism>
<keyword evidence="5 11" id="KW-0328">Glycosyltransferase</keyword>
<evidence type="ECO:0000256" key="7">
    <source>
        <dbReference type="ARBA" id="ARBA00022692"/>
    </source>
</evidence>
<accession>A0A1A8WHX5</accession>
<evidence type="ECO:0000256" key="11">
    <source>
        <dbReference type="RuleBase" id="RU363112"/>
    </source>
</evidence>
<evidence type="ECO:0000256" key="10">
    <source>
        <dbReference type="ARBA" id="ARBA00023136"/>
    </source>
</evidence>
<dbReference type="EMBL" id="FLQW01001873">
    <property type="protein sequence ID" value="SBS91731.1"/>
    <property type="molecule type" value="Genomic_DNA"/>
</dbReference>
<keyword evidence="7 11" id="KW-0812">Transmembrane</keyword>
<comment type="similarity">
    <text evidence="3 11">Belongs to the PIGV family.</text>
</comment>
<dbReference type="EC" id="2.4.1.-" evidence="11"/>
<keyword evidence="10 11" id="KW-0472">Membrane</keyword>
<comment type="subcellular location">
    <subcellularLocation>
        <location evidence="1 11">Endoplasmic reticulum membrane</location>
        <topology evidence="1 11">Multi-pass membrane protein</topology>
    </subcellularLocation>
</comment>
<dbReference type="Pfam" id="PF04188">
    <property type="entry name" value="Mannosyl_trans2"/>
    <property type="match status" value="1"/>
</dbReference>
<dbReference type="VEuPathDB" id="PlasmoDB:PmUG01_14080500"/>
<evidence type="ECO:0000256" key="12">
    <source>
        <dbReference type="SAM" id="MobiDB-lite"/>
    </source>
</evidence>
<feature type="region of interest" description="Disordered" evidence="12">
    <location>
        <begin position="151"/>
        <end position="172"/>
    </location>
</feature>
<reference evidence="14" key="1">
    <citation type="submission" date="2016-05" db="EMBL/GenBank/DDBJ databases">
        <authorList>
            <person name="Naeem Raeece"/>
        </authorList>
    </citation>
    <scope>NUCLEOTIDE SEQUENCE [LARGE SCALE GENOMIC DNA]</scope>
</reference>
<evidence type="ECO:0000256" key="2">
    <source>
        <dbReference type="ARBA" id="ARBA00004687"/>
    </source>
</evidence>
<dbReference type="GO" id="GO:0004376">
    <property type="term" value="F:GPI mannosyltransferase activity"/>
    <property type="evidence" value="ECO:0007669"/>
    <property type="project" value="InterPro"/>
</dbReference>
<protein>
    <recommendedName>
        <fullName evidence="11">GPI mannosyltransferase 2</fullName>
        <ecNumber evidence="11">2.4.1.-</ecNumber>
    </recommendedName>
</protein>
<comment type="caution">
    <text evidence="11">Lacks conserved residue(s) required for the propagation of feature annotation.</text>
</comment>
<gene>
    <name evidence="13" type="ORF">PMALA_034050</name>
</gene>
<evidence type="ECO:0000256" key="3">
    <source>
        <dbReference type="ARBA" id="ARBA00008698"/>
    </source>
</evidence>
<dbReference type="PANTHER" id="PTHR12468">
    <property type="entry name" value="GPI MANNOSYLTRANSFERASE 2"/>
    <property type="match status" value="1"/>
</dbReference>
<dbReference type="GO" id="GO:0000009">
    <property type="term" value="F:alpha-1,6-mannosyltransferase activity"/>
    <property type="evidence" value="ECO:0007669"/>
    <property type="project" value="InterPro"/>
</dbReference>